<dbReference type="SUPFAM" id="SSF57903">
    <property type="entry name" value="FYVE/PHD zinc finger"/>
    <property type="match status" value="1"/>
</dbReference>
<accession>A0AAV2RGN7</accession>
<protein>
    <submittedName>
        <fullName evidence="10">Uncharacterized protein</fullName>
    </submittedName>
</protein>
<dbReference type="GO" id="GO:0016589">
    <property type="term" value="C:NURF complex"/>
    <property type="evidence" value="ECO:0007669"/>
    <property type="project" value="InterPro"/>
</dbReference>
<keyword evidence="5" id="KW-0539">Nucleus</keyword>
<dbReference type="EMBL" id="CAXKWB010022599">
    <property type="protein sequence ID" value="CAL4124469.1"/>
    <property type="molecule type" value="Genomic_DNA"/>
</dbReference>
<feature type="region of interest" description="Disordered" evidence="7">
    <location>
        <begin position="37"/>
        <end position="150"/>
    </location>
</feature>
<dbReference type="InterPro" id="IPR028942">
    <property type="entry name" value="WHIM1_dom"/>
</dbReference>
<dbReference type="Pfam" id="PF02791">
    <property type="entry name" value="DDT"/>
    <property type="match status" value="1"/>
</dbReference>
<evidence type="ECO:0000256" key="3">
    <source>
        <dbReference type="ARBA" id="ARBA00022771"/>
    </source>
</evidence>
<dbReference type="Pfam" id="PF15612">
    <property type="entry name" value="WHIM1"/>
    <property type="match status" value="1"/>
</dbReference>
<dbReference type="SMART" id="SM00571">
    <property type="entry name" value="DDT"/>
    <property type="match status" value="1"/>
</dbReference>
<dbReference type="InterPro" id="IPR019786">
    <property type="entry name" value="Zinc_finger_PHD-type_CS"/>
</dbReference>
<gene>
    <name evidence="10" type="ORF">MNOR_LOCUS24532</name>
</gene>
<dbReference type="PANTHER" id="PTHR45975">
    <property type="entry name" value="NUCLEOSOME-REMODELING FACTOR SUBUNIT BPTF"/>
    <property type="match status" value="1"/>
</dbReference>
<feature type="compositionally biased region" description="Polar residues" evidence="7">
    <location>
        <begin position="129"/>
        <end position="145"/>
    </location>
</feature>
<keyword evidence="2" id="KW-0479">Metal-binding</keyword>
<dbReference type="Proteomes" id="UP001497623">
    <property type="component" value="Unassembled WGS sequence"/>
</dbReference>
<keyword evidence="4" id="KW-0862">Zinc</keyword>
<feature type="compositionally biased region" description="Low complexity" evidence="7">
    <location>
        <begin position="48"/>
        <end position="60"/>
    </location>
</feature>
<organism evidence="10 11">
    <name type="scientific">Meganyctiphanes norvegica</name>
    <name type="common">Northern krill</name>
    <name type="synonym">Thysanopoda norvegica</name>
    <dbReference type="NCBI Taxonomy" id="48144"/>
    <lineage>
        <taxon>Eukaryota</taxon>
        <taxon>Metazoa</taxon>
        <taxon>Ecdysozoa</taxon>
        <taxon>Arthropoda</taxon>
        <taxon>Crustacea</taxon>
        <taxon>Multicrustacea</taxon>
        <taxon>Malacostraca</taxon>
        <taxon>Eumalacostraca</taxon>
        <taxon>Eucarida</taxon>
        <taxon>Euphausiacea</taxon>
        <taxon>Euphausiidae</taxon>
        <taxon>Meganyctiphanes</taxon>
    </lineage>
</organism>
<dbReference type="PROSITE" id="PS01359">
    <property type="entry name" value="ZF_PHD_1"/>
    <property type="match status" value="1"/>
</dbReference>
<sequence>MSERKRKRGRPRQTPILSYGAEFKMRNNISRVIKKPKYLQLEDEESNNSRSASPSRSLDSGGDTTNKTKNKRGYNLDYEDKDSEYLYGSDFELDDEPSDRDENDESRGSSDFEESDIEYADDYYPYSDGEQSVSSFGTNGGSTPNRGYPYARPQTPVPVWLQDRDYPYMELPKSSDELLLPQMYILKAVGIYEMLRHFRTLVRLSPFRFEDFCASLMAEEQSPLLAEVHMMLLKALIREEDSQQTHFGPLDQKDSINVVLYFIDALTWPENLRLYLQSDKEYQSTLEILNNSDYPYTSLENRLHVLQFLCDQFLQTSSVREDLLSEGKVRYDDHCRSCHKTGDLLCCDSCSAVYHLDCVDPPLRDIPGEMEDWTCTVCTAHQLEGVTDCVSPMETSGLLCRQDPLGFDRHGRKYWFLVRRLFVENEEGDTWYYSTRQQLEEVLSLLDPADLEETLHQAIIEILTEMRRQMQITERITIQTKGNRKSCLELEDIESKKHMEERKIKIEEMKIKMEQEHADSLIEEMR</sequence>
<evidence type="ECO:0000259" key="9">
    <source>
        <dbReference type="PROSITE" id="PS50827"/>
    </source>
</evidence>
<comment type="caution">
    <text evidence="10">The sequence shown here is derived from an EMBL/GenBank/DDBJ whole genome shotgun (WGS) entry which is preliminary data.</text>
</comment>
<feature type="domain" description="PHD-type" evidence="8">
    <location>
        <begin position="332"/>
        <end position="381"/>
    </location>
</feature>
<feature type="non-terminal residue" evidence="10">
    <location>
        <position position="526"/>
    </location>
</feature>
<evidence type="ECO:0000313" key="11">
    <source>
        <dbReference type="Proteomes" id="UP001497623"/>
    </source>
</evidence>
<keyword evidence="3 6" id="KW-0863">Zinc-finger</keyword>
<dbReference type="InterPro" id="IPR013083">
    <property type="entry name" value="Znf_RING/FYVE/PHD"/>
</dbReference>
<evidence type="ECO:0000256" key="6">
    <source>
        <dbReference type="PROSITE-ProRule" id="PRU00146"/>
    </source>
</evidence>
<proteinExistence type="predicted"/>
<evidence type="ECO:0000313" key="10">
    <source>
        <dbReference type="EMBL" id="CAL4124469.1"/>
    </source>
</evidence>
<feature type="compositionally biased region" description="Acidic residues" evidence="7">
    <location>
        <begin position="111"/>
        <end position="121"/>
    </location>
</feature>
<feature type="compositionally biased region" description="Acidic residues" evidence="7">
    <location>
        <begin position="91"/>
        <end position="104"/>
    </location>
</feature>
<dbReference type="Gene3D" id="3.30.40.10">
    <property type="entry name" value="Zinc/RING finger domain, C3HC4 (zinc finger)"/>
    <property type="match status" value="1"/>
</dbReference>
<keyword evidence="11" id="KW-1185">Reference proteome</keyword>
<dbReference type="GO" id="GO:0006357">
    <property type="term" value="P:regulation of transcription by RNA polymerase II"/>
    <property type="evidence" value="ECO:0007669"/>
    <property type="project" value="InterPro"/>
</dbReference>
<dbReference type="InterPro" id="IPR001965">
    <property type="entry name" value="Znf_PHD"/>
</dbReference>
<evidence type="ECO:0000256" key="2">
    <source>
        <dbReference type="ARBA" id="ARBA00022723"/>
    </source>
</evidence>
<name>A0AAV2RGN7_MEGNR</name>
<feature type="domain" description="DDT" evidence="9">
    <location>
        <begin position="182"/>
        <end position="242"/>
    </location>
</feature>
<evidence type="ECO:0000256" key="5">
    <source>
        <dbReference type="ARBA" id="ARBA00023242"/>
    </source>
</evidence>
<dbReference type="InterPro" id="IPR018501">
    <property type="entry name" value="DDT_dom"/>
</dbReference>
<dbReference type="PROSITE" id="PS50827">
    <property type="entry name" value="DDT"/>
    <property type="match status" value="1"/>
</dbReference>
<dbReference type="InterPro" id="IPR038028">
    <property type="entry name" value="BPTF"/>
</dbReference>
<dbReference type="Pfam" id="PF00628">
    <property type="entry name" value="PHD"/>
    <property type="match status" value="1"/>
</dbReference>
<evidence type="ECO:0000259" key="8">
    <source>
        <dbReference type="PROSITE" id="PS50016"/>
    </source>
</evidence>
<dbReference type="PROSITE" id="PS50016">
    <property type="entry name" value="ZF_PHD_2"/>
    <property type="match status" value="1"/>
</dbReference>
<dbReference type="GO" id="GO:0000978">
    <property type="term" value="F:RNA polymerase II cis-regulatory region sequence-specific DNA binding"/>
    <property type="evidence" value="ECO:0007669"/>
    <property type="project" value="TreeGrafter"/>
</dbReference>
<dbReference type="InterPro" id="IPR011011">
    <property type="entry name" value="Znf_FYVE_PHD"/>
</dbReference>
<dbReference type="InterPro" id="IPR019787">
    <property type="entry name" value="Znf_PHD-finger"/>
</dbReference>
<comment type="subcellular location">
    <subcellularLocation>
        <location evidence="1">Nucleus</location>
    </subcellularLocation>
</comment>
<dbReference type="SMART" id="SM00249">
    <property type="entry name" value="PHD"/>
    <property type="match status" value="1"/>
</dbReference>
<dbReference type="PANTHER" id="PTHR45975:SF2">
    <property type="entry name" value="NUCLEOSOME-REMODELING FACTOR SUBUNIT BPTF"/>
    <property type="match status" value="1"/>
</dbReference>
<dbReference type="GO" id="GO:0008270">
    <property type="term" value="F:zinc ion binding"/>
    <property type="evidence" value="ECO:0007669"/>
    <property type="project" value="UniProtKB-KW"/>
</dbReference>
<dbReference type="AlphaFoldDB" id="A0AAV2RGN7"/>
<evidence type="ECO:0000256" key="7">
    <source>
        <dbReference type="SAM" id="MobiDB-lite"/>
    </source>
</evidence>
<dbReference type="CDD" id="cd15559">
    <property type="entry name" value="PHD1_BPTF"/>
    <property type="match status" value="1"/>
</dbReference>
<evidence type="ECO:0000256" key="4">
    <source>
        <dbReference type="ARBA" id="ARBA00022833"/>
    </source>
</evidence>
<dbReference type="InterPro" id="IPR028941">
    <property type="entry name" value="WHIM2_dom"/>
</dbReference>
<reference evidence="10 11" key="1">
    <citation type="submission" date="2024-05" db="EMBL/GenBank/DDBJ databases">
        <authorList>
            <person name="Wallberg A."/>
        </authorList>
    </citation>
    <scope>NUCLEOTIDE SEQUENCE [LARGE SCALE GENOMIC DNA]</scope>
</reference>
<evidence type="ECO:0000256" key="1">
    <source>
        <dbReference type="ARBA" id="ARBA00004123"/>
    </source>
</evidence>
<dbReference type="Pfam" id="PF15613">
    <property type="entry name" value="WSD"/>
    <property type="match status" value="1"/>
</dbReference>